<dbReference type="Proteomes" id="UP000005237">
    <property type="component" value="Unassembled WGS sequence"/>
</dbReference>
<name>A0A8R1DIR7_CAEJA</name>
<dbReference type="PANTHER" id="PTHR10438:SF405">
    <property type="entry name" value="THIOREDOXIN DOMAIN-CONTAINING PROTEIN"/>
    <property type="match status" value="1"/>
</dbReference>
<dbReference type="PANTHER" id="PTHR10438">
    <property type="entry name" value="THIOREDOXIN"/>
    <property type="match status" value="1"/>
</dbReference>
<dbReference type="Pfam" id="PF00085">
    <property type="entry name" value="Thioredoxin"/>
    <property type="match status" value="1"/>
</dbReference>
<proteinExistence type="inferred from homology"/>
<evidence type="ECO:0000256" key="3">
    <source>
        <dbReference type="ARBA" id="ARBA00023157"/>
    </source>
</evidence>
<comment type="similarity">
    <text evidence="4">Belongs to the thioredoxin family. Plant H-type subfamily.</text>
</comment>
<dbReference type="PIRSF" id="PIRSF000077">
    <property type="entry name" value="Thioredoxin"/>
    <property type="match status" value="1"/>
</dbReference>
<keyword evidence="3 6" id="KW-1015">Disulfide bond</keyword>
<dbReference type="InterPro" id="IPR017937">
    <property type="entry name" value="Thioredoxin_CS"/>
</dbReference>
<dbReference type="GO" id="GO:0015035">
    <property type="term" value="F:protein-disulfide reductase activity"/>
    <property type="evidence" value="ECO:0007669"/>
    <property type="project" value="InterPro"/>
</dbReference>
<organism evidence="8 9">
    <name type="scientific">Caenorhabditis japonica</name>
    <dbReference type="NCBI Taxonomy" id="281687"/>
    <lineage>
        <taxon>Eukaryota</taxon>
        <taxon>Metazoa</taxon>
        <taxon>Ecdysozoa</taxon>
        <taxon>Nematoda</taxon>
        <taxon>Chromadorea</taxon>
        <taxon>Rhabditida</taxon>
        <taxon>Rhabditina</taxon>
        <taxon>Rhabditomorpha</taxon>
        <taxon>Rhabditoidea</taxon>
        <taxon>Rhabditidae</taxon>
        <taxon>Peloderinae</taxon>
        <taxon>Caenorhabditis</taxon>
    </lineage>
</organism>
<dbReference type="CDD" id="cd02947">
    <property type="entry name" value="TRX_family"/>
    <property type="match status" value="1"/>
</dbReference>
<evidence type="ECO:0000256" key="6">
    <source>
        <dbReference type="PIRSR" id="PIRSR000077-4"/>
    </source>
</evidence>
<sequence length="107" mass="12111">MSIAINDDEQFQRVFEEKKGKPLILFFTAAWCGPCQLIKPFLEEEAAKLTDRITVLKIDVDACEDAVEKYGIESMPTFVLVVNGEKKESFNGANKEKLTQLLQKAQQ</sequence>
<feature type="domain" description="Thioredoxin" evidence="7">
    <location>
        <begin position="1"/>
        <end position="107"/>
    </location>
</feature>
<keyword evidence="2" id="KW-0963">Cytoplasm</keyword>
<dbReference type="AlphaFoldDB" id="A0A8R1DIR7"/>
<feature type="disulfide bond" description="Redox-active" evidence="6">
    <location>
        <begin position="32"/>
        <end position="35"/>
    </location>
</feature>
<protein>
    <recommendedName>
        <fullName evidence="5">Thioredoxin</fullName>
    </recommendedName>
</protein>
<evidence type="ECO:0000256" key="4">
    <source>
        <dbReference type="ARBA" id="ARBA00038353"/>
    </source>
</evidence>
<evidence type="ECO:0000256" key="1">
    <source>
        <dbReference type="ARBA" id="ARBA00004496"/>
    </source>
</evidence>
<evidence type="ECO:0000256" key="5">
    <source>
        <dbReference type="PIRNR" id="PIRNR000077"/>
    </source>
</evidence>
<evidence type="ECO:0000259" key="7">
    <source>
        <dbReference type="PROSITE" id="PS51352"/>
    </source>
</evidence>
<dbReference type="OMA" id="CYADWCS"/>
<reference evidence="9" key="1">
    <citation type="submission" date="2010-08" db="EMBL/GenBank/DDBJ databases">
        <authorList>
            <consortium name="Caenorhabditis japonica Sequencing Consortium"/>
            <person name="Wilson R.K."/>
        </authorList>
    </citation>
    <scope>NUCLEOTIDE SEQUENCE [LARGE SCALE GENOMIC DNA]</scope>
    <source>
        <strain evidence="9">DF5081</strain>
    </source>
</reference>
<dbReference type="InterPro" id="IPR050620">
    <property type="entry name" value="Thioredoxin_H-type-like"/>
</dbReference>
<dbReference type="SUPFAM" id="SSF52833">
    <property type="entry name" value="Thioredoxin-like"/>
    <property type="match status" value="1"/>
</dbReference>
<dbReference type="GO" id="GO:0005737">
    <property type="term" value="C:cytoplasm"/>
    <property type="evidence" value="ECO:0007669"/>
    <property type="project" value="UniProtKB-SubCell"/>
</dbReference>
<evidence type="ECO:0000313" key="8">
    <source>
        <dbReference type="EnsemblMetazoa" id="CJA03936.1"/>
    </source>
</evidence>
<dbReference type="Gene3D" id="3.40.30.10">
    <property type="entry name" value="Glutaredoxin"/>
    <property type="match status" value="1"/>
</dbReference>
<keyword evidence="9" id="KW-1185">Reference proteome</keyword>
<dbReference type="InterPro" id="IPR005746">
    <property type="entry name" value="Thioredoxin"/>
</dbReference>
<dbReference type="InterPro" id="IPR036249">
    <property type="entry name" value="Thioredoxin-like_sf"/>
</dbReference>
<accession>A0A8R1DIR7</accession>
<dbReference type="PROSITE" id="PS00194">
    <property type="entry name" value="THIOREDOXIN_1"/>
    <property type="match status" value="1"/>
</dbReference>
<evidence type="ECO:0000313" key="9">
    <source>
        <dbReference type="Proteomes" id="UP000005237"/>
    </source>
</evidence>
<dbReference type="EnsemblMetazoa" id="CJA03936.1">
    <property type="protein sequence ID" value="CJA03936.1"/>
    <property type="gene ID" value="WBGene00123140"/>
</dbReference>
<keyword evidence="6" id="KW-0676">Redox-active center</keyword>
<dbReference type="InterPro" id="IPR013766">
    <property type="entry name" value="Thioredoxin_domain"/>
</dbReference>
<reference evidence="8" key="2">
    <citation type="submission" date="2022-06" db="UniProtKB">
        <authorList>
            <consortium name="EnsemblMetazoa"/>
        </authorList>
    </citation>
    <scope>IDENTIFICATION</scope>
    <source>
        <strain evidence="8">DF5081</strain>
    </source>
</reference>
<comment type="subcellular location">
    <subcellularLocation>
        <location evidence="1">Cytoplasm</location>
    </subcellularLocation>
</comment>
<evidence type="ECO:0000256" key="2">
    <source>
        <dbReference type="ARBA" id="ARBA00022490"/>
    </source>
</evidence>
<dbReference type="PROSITE" id="PS51352">
    <property type="entry name" value="THIOREDOXIN_2"/>
    <property type="match status" value="1"/>
</dbReference>